<reference evidence="1" key="2">
    <citation type="journal article" date="2015" name="Data Brief">
        <title>Shoot transcriptome of the giant reed, Arundo donax.</title>
        <authorList>
            <person name="Barrero R.A."/>
            <person name="Guerrero F.D."/>
            <person name="Moolhuijzen P."/>
            <person name="Goolsby J.A."/>
            <person name="Tidwell J."/>
            <person name="Bellgard S.E."/>
            <person name="Bellgard M.I."/>
        </authorList>
    </citation>
    <scope>NUCLEOTIDE SEQUENCE</scope>
    <source>
        <tissue evidence="1">Shoot tissue taken approximately 20 cm above the soil surface</tissue>
    </source>
</reference>
<name>A0A0A9GA24_ARUDO</name>
<organism evidence="1">
    <name type="scientific">Arundo donax</name>
    <name type="common">Giant reed</name>
    <name type="synonym">Donax arundinaceus</name>
    <dbReference type="NCBI Taxonomy" id="35708"/>
    <lineage>
        <taxon>Eukaryota</taxon>
        <taxon>Viridiplantae</taxon>
        <taxon>Streptophyta</taxon>
        <taxon>Embryophyta</taxon>
        <taxon>Tracheophyta</taxon>
        <taxon>Spermatophyta</taxon>
        <taxon>Magnoliopsida</taxon>
        <taxon>Liliopsida</taxon>
        <taxon>Poales</taxon>
        <taxon>Poaceae</taxon>
        <taxon>PACMAD clade</taxon>
        <taxon>Arundinoideae</taxon>
        <taxon>Arundineae</taxon>
        <taxon>Arundo</taxon>
    </lineage>
</organism>
<accession>A0A0A9GA24</accession>
<proteinExistence type="predicted"/>
<dbReference type="AlphaFoldDB" id="A0A0A9GA24"/>
<protein>
    <submittedName>
        <fullName evidence="1">Uncharacterized protein</fullName>
    </submittedName>
</protein>
<evidence type="ECO:0000313" key="1">
    <source>
        <dbReference type="EMBL" id="JAE21930.1"/>
    </source>
</evidence>
<sequence>MTFFVRWWWSLLTTTMSNLSKAK</sequence>
<reference evidence="1" key="1">
    <citation type="submission" date="2014-09" db="EMBL/GenBank/DDBJ databases">
        <authorList>
            <person name="Magalhaes I.L.F."/>
            <person name="Oliveira U."/>
            <person name="Santos F.R."/>
            <person name="Vidigal T.H.D.A."/>
            <person name="Brescovit A.D."/>
            <person name="Santos A.J."/>
        </authorList>
    </citation>
    <scope>NUCLEOTIDE SEQUENCE</scope>
    <source>
        <tissue evidence="1">Shoot tissue taken approximately 20 cm above the soil surface</tissue>
    </source>
</reference>
<dbReference type="EMBL" id="GBRH01175966">
    <property type="protein sequence ID" value="JAE21930.1"/>
    <property type="molecule type" value="Transcribed_RNA"/>
</dbReference>